<dbReference type="EMBL" id="CAADFA010000619">
    <property type="protein sequence ID" value="VFJ71901.1"/>
    <property type="molecule type" value="Genomic_DNA"/>
</dbReference>
<keyword evidence="4" id="KW-0489">Methyltransferase</keyword>
<dbReference type="InterPro" id="IPR029063">
    <property type="entry name" value="SAM-dependent_MTases_sf"/>
</dbReference>
<name>A0A450W0N3_9GAMM</name>
<dbReference type="CDD" id="cd02440">
    <property type="entry name" value="AdoMet_MTases"/>
    <property type="match status" value="1"/>
</dbReference>
<evidence type="ECO:0000313" key="2">
    <source>
        <dbReference type="EMBL" id="VFJ68508.1"/>
    </source>
</evidence>
<dbReference type="EMBL" id="CAADEZ010000475">
    <property type="protein sequence ID" value="VFJ68508.1"/>
    <property type="molecule type" value="Genomic_DNA"/>
</dbReference>
<dbReference type="Gene3D" id="3.40.50.150">
    <property type="entry name" value="Vaccinia Virus protein VP39"/>
    <property type="match status" value="1"/>
</dbReference>
<gene>
    <name evidence="2" type="ORF">BECKFM1743A_GA0114220_104752</name>
    <name evidence="4" type="ORF">BECKFM1743B_GA0114221_101457</name>
    <name evidence="3" type="ORF">BECKFM1743C_GA0114222_106192</name>
</gene>
<feature type="region of interest" description="Disordered" evidence="1">
    <location>
        <begin position="1"/>
        <end position="32"/>
    </location>
</feature>
<dbReference type="Pfam" id="PF13489">
    <property type="entry name" value="Methyltransf_23"/>
    <property type="match status" value="1"/>
</dbReference>
<evidence type="ECO:0000313" key="4">
    <source>
        <dbReference type="EMBL" id="VFK10579.1"/>
    </source>
</evidence>
<feature type="compositionally biased region" description="Basic and acidic residues" evidence="1">
    <location>
        <begin position="18"/>
        <end position="32"/>
    </location>
</feature>
<evidence type="ECO:0000256" key="1">
    <source>
        <dbReference type="SAM" id="MobiDB-lite"/>
    </source>
</evidence>
<dbReference type="GO" id="GO:0008168">
    <property type="term" value="F:methyltransferase activity"/>
    <property type="evidence" value="ECO:0007669"/>
    <property type="project" value="UniProtKB-KW"/>
</dbReference>
<dbReference type="EMBL" id="CAADFL010000145">
    <property type="protein sequence ID" value="VFK10579.1"/>
    <property type="molecule type" value="Genomic_DNA"/>
</dbReference>
<organism evidence="4">
    <name type="scientific">Candidatus Kentrum sp. FM</name>
    <dbReference type="NCBI Taxonomy" id="2126340"/>
    <lineage>
        <taxon>Bacteria</taxon>
        <taxon>Pseudomonadati</taxon>
        <taxon>Pseudomonadota</taxon>
        <taxon>Gammaproteobacteria</taxon>
        <taxon>Candidatus Kentrum</taxon>
    </lineage>
</organism>
<protein>
    <submittedName>
        <fullName evidence="4">Methyltransferase domain-containing protein</fullName>
    </submittedName>
</protein>
<dbReference type="AlphaFoldDB" id="A0A450W0N3"/>
<reference evidence="4" key="1">
    <citation type="submission" date="2019-02" db="EMBL/GenBank/DDBJ databases">
        <authorList>
            <person name="Gruber-Vodicka R. H."/>
            <person name="Seah K. B. B."/>
        </authorList>
    </citation>
    <scope>NUCLEOTIDE SEQUENCE</scope>
    <source>
        <strain evidence="2">BECK_BZ163</strain>
        <strain evidence="4">BECK_BZ164</strain>
        <strain evidence="3">BECK_BZ165</strain>
    </source>
</reference>
<evidence type="ECO:0000313" key="3">
    <source>
        <dbReference type="EMBL" id="VFJ71901.1"/>
    </source>
</evidence>
<keyword evidence="4" id="KW-0808">Transferase</keyword>
<dbReference type="GO" id="GO:0032259">
    <property type="term" value="P:methylation"/>
    <property type="evidence" value="ECO:0007669"/>
    <property type="project" value="UniProtKB-KW"/>
</dbReference>
<accession>A0A450W0N3</accession>
<sequence>MQLGGGPVPVQNRTSIHARQENDHQKGATERDLSPGERFDFIVCSHVIEHVADPVGVLATLSGHLSDGGLMYVEVPPSSGQMLLAVMAVGKRGATSPLPSSSQVSSSQVSSSKALAQAKGFLSPGYREKLRRYRAMPSTIPAALAYKARRLLRRT</sequence>
<proteinExistence type="predicted"/>
<dbReference type="SUPFAM" id="SSF53335">
    <property type="entry name" value="S-adenosyl-L-methionine-dependent methyltransferases"/>
    <property type="match status" value="1"/>
</dbReference>